<organism evidence="2 3">
    <name type="scientific">Cyprinus carpio</name>
    <name type="common">Common carp</name>
    <dbReference type="NCBI Taxonomy" id="7962"/>
    <lineage>
        <taxon>Eukaryota</taxon>
        <taxon>Metazoa</taxon>
        <taxon>Chordata</taxon>
        <taxon>Craniata</taxon>
        <taxon>Vertebrata</taxon>
        <taxon>Euteleostomi</taxon>
        <taxon>Actinopterygii</taxon>
        <taxon>Neopterygii</taxon>
        <taxon>Teleostei</taxon>
        <taxon>Ostariophysi</taxon>
        <taxon>Cypriniformes</taxon>
        <taxon>Cyprinidae</taxon>
        <taxon>Cyprininae</taxon>
        <taxon>Cyprinus</taxon>
    </lineage>
</organism>
<dbReference type="InterPro" id="IPR002913">
    <property type="entry name" value="START_lipid-bd_dom"/>
</dbReference>
<evidence type="ECO:0000313" key="3">
    <source>
        <dbReference type="Proteomes" id="UP000694700"/>
    </source>
</evidence>
<evidence type="ECO:0000259" key="1">
    <source>
        <dbReference type="PROSITE" id="PS50848"/>
    </source>
</evidence>
<dbReference type="Gene3D" id="3.30.530.20">
    <property type="match status" value="1"/>
</dbReference>
<protein>
    <submittedName>
        <fullName evidence="2">StAR-related lipid transfer (START) domain containing 7</fullName>
    </submittedName>
</protein>
<dbReference type="GO" id="GO:0005737">
    <property type="term" value="C:cytoplasm"/>
    <property type="evidence" value="ECO:0007669"/>
    <property type="project" value="UniProtKB-ARBA"/>
</dbReference>
<dbReference type="Ensembl" id="ENSCCRT00015024609.1">
    <property type="protein sequence ID" value="ENSCCRP00015023734.1"/>
    <property type="gene ID" value="ENSCCRG00015010160.1"/>
</dbReference>
<reference evidence="2" key="1">
    <citation type="submission" date="2025-08" db="UniProtKB">
        <authorList>
            <consortium name="Ensembl"/>
        </authorList>
    </citation>
    <scope>IDENTIFICATION</scope>
</reference>
<feature type="domain" description="START" evidence="1">
    <location>
        <begin position="176"/>
        <end position="351"/>
    </location>
</feature>
<name>A0A8C1TKT9_CYPCA</name>
<dbReference type="GO" id="GO:0008289">
    <property type="term" value="F:lipid binding"/>
    <property type="evidence" value="ECO:0007669"/>
    <property type="project" value="InterPro"/>
</dbReference>
<dbReference type="AlphaFoldDB" id="A0A8C1TKT9"/>
<dbReference type="PANTHER" id="PTHR19308">
    <property type="entry name" value="PHOSPHATIDYLCHOLINE TRANSFER PROTEIN"/>
    <property type="match status" value="1"/>
</dbReference>
<proteinExistence type="predicted"/>
<dbReference type="PROSITE" id="PS50848">
    <property type="entry name" value="START"/>
    <property type="match status" value="1"/>
</dbReference>
<dbReference type="PANTHER" id="PTHR19308:SF8">
    <property type="entry name" value="STAR-RELATED LIPID TRANSFER PROTEIN 7, MITOCHONDRIAL"/>
    <property type="match status" value="1"/>
</dbReference>
<accession>A0A8C1TKT9</accession>
<sequence length="387" mass="44638">MFPSVQHRPVCSLGARAVRLQSFSTFKQSGAIDSKSWRLSWLGERVGLLMSWLQKAGRGTNKLASDKKKKERLLSIFANHCSFVTGQRLRRALQIRELYSNLYSERSRWTLVGNIWRRLQSKHAPTGKLIAALAGVFMWEDQKIGDDELRRCAWELQALESVRSQNVNPKTAVHVDPGWEVVMEKKNFRVWRRPIQGSHLFEYRVFGSYTDVTPRQFFNVQLDTEYRKKWDALVIKLDVVDRDVNTGTEVIHWATHFPVSSESSLCLLSLFRAVRHPSLPETQEFVRVHSYQSKMVIRPHRSFDENGFDYLLTYSDDPQTVFPRYCVSWMVSSGMPDFLEKLHTAALRAKNMDVGLNDYVSIIKPTQPTQERVADNAHTGGPSQIYA</sequence>
<dbReference type="Pfam" id="PF01852">
    <property type="entry name" value="START"/>
    <property type="match status" value="1"/>
</dbReference>
<dbReference type="InterPro" id="IPR051213">
    <property type="entry name" value="START_lipid_transfer"/>
</dbReference>
<dbReference type="SUPFAM" id="SSF55961">
    <property type="entry name" value="Bet v1-like"/>
    <property type="match status" value="1"/>
</dbReference>
<evidence type="ECO:0000313" key="2">
    <source>
        <dbReference type="Ensembl" id="ENSCCRP00015023734.1"/>
    </source>
</evidence>
<dbReference type="Proteomes" id="UP000694700">
    <property type="component" value="Unplaced"/>
</dbReference>
<dbReference type="InterPro" id="IPR023393">
    <property type="entry name" value="START-like_dom_sf"/>
</dbReference>